<name>A0AA41XAK5_9BACI</name>
<evidence type="ECO:0000256" key="5">
    <source>
        <dbReference type="ARBA" id="ARBA00022989"/>
    </source>
</evidence>
<proteinExistence type="predicted"/>
<evidence type="ECO:0000256" key="4">
    <source>
        <dbReference type="ARBA" id="ARBA00022970"/>
    </source>
</evidence>
<keyword evidence="10" id="KW-1185">Reference proteome</keyword>
<accession>A0AA41XAK5</accession>
<feature type="transmembrane region" description="Helical" evidence="7">
    <location>
        <begin position="12"/>
        <end position="34"/>
    </location>
</feature>
<feature type="transmembrane region" description="Helical" evidence="7">
    <location>
        <begin position="120"/>
        <end position="139"/>
    </location>
</feature>
<dbReference type="PANTHER" id="PTHR43495:SF5">
    <property type="entry name" value="GAMMA-AMINOBUTYRIC ACID PERMEASE"/>
    <property type="match status" value="1"/>
</dbReference>
<feature type="transmembrane region" description="Helical" evidence="7">
    <location>
        <begin position="230"/>
        <end position="253"/>
    </location>
</feature>
<dbReference type="GO" id="GO:0055085">
    <property type="term" value="P:transmembrane transport"/>
    <property type="evidence" value="ECO:0007669"/>
    <property type="project" value="InterPro"/>
</dbReference>
<feature type="transmembrane region" description="Helical" evidence="7">
    <location>
        <begin position="151"/>
        <end position="172"/>
    </location>
</feature>
<dbReference type="GO" id="GO:0005886">
    <property type="term" value="C:plasma membrane"/>
    <property type="evidence" value="ECO:0007669"/>
    <property type="project" value="UniProtKB-SubCell"/>
</dbReference>
<reference evidence="9" key="1">
    <citation type="submission" date="2022-07" db="EMBL/GenBank/DDBJ databases">
        <authorList>
            <person name="Li W.-J."/>
            <person name="Deng Q.-Q."/>
        </authorList>
    </citation>
    <scope>NUCLEOTIDE SEQUENCE</scope>
    <source>
        <strain evidence="9">SYSU M60031</strain>
    </source>
</reference>
<feature type="transmembrane region" description="Helical" evidence="7">
    <location>
        <begin position="393"/>
        <end position="412"/>
    </location>
</feature>
<keyword evidence="4" id="KW-0029">Amino-acid transport</keyword>
<comment type="subcellular location">
    <subcellularLocation>
        <location evidence="1">Cell membrane</location>
        <topology evidence="1">Multi-pass membrane protein</topology>
    </subcellularLocation>
</comment>
<feature type="domain" description="Amino acid permease/ SLC12A" evidence="8">
    <location>
        <begin position="12"/>
        <end position="416"/>
    </location>
</feature>
<dbReference type="PIRSF" id="PIRSF006060">
    <property type="entry name" value="AA_transporter"/>
    <property type="match status" value="1"/>
</dbReference>
<dbReference type="InterPro" id="IPR004841">
    <property type="entry name" value="AA-permease/SLC12A_dom"/>
</dbReference>
<feature type="transmembrane region" description="Helical" evidence="7">
    <location>
        <begin position="192"/>
        <end position="218"/>
    </location>
</feature>
<feature type="transmembrane region" description="Helical" evidence="7">
    <location>
        <begin position="325"/>
        <end position="345"/>
    </location>
</feature>
<evidence type="ECO:0000259" key="8">
    <source>
        <dbReference type="Pfam" id="PF00324"/>
    </source>
</evidence>
<dbReference type="Pfam" id="PF00324">
    <property type="entry name" value="AA_permease"/>
    <property type="match status" value="1"/>
</dbReference>
<keyword evidence="5 7" id="KW-1133">Transmembrane helix</keyword>
<keyword evidence="6 7" id="KW-0472">Membrane</keyword>
<sequence length="479" mass="51092">MEKKNKGLTVPHLTMMALGSVIGSSFFLGSSLAISAAGPSILISYILAGALIYLILFALSELTVADPSAGSFSTFATRNLGPGVGFVVGWLYWTGTVLGMSSEATAITILVQKFYPGVAISWFGSAIIIGVTLLNLLGVEKIGKLTSGLSSIKLLTIVLFILGALTLIFGLLPGRAAIGVGELANQPLMPGGITSIAGSMLLVVFAYAGFEVIALASAEVRDPQRTIPRAIRYTVITLVGLYVLYAIVLLPLIPTASLNENISPMVASLSRWGIGWAGTAINVVLITASLSTMMASIFAVGRMIRSLVEEEHGPKWLKDKTDVPYRGILFSGGAMLLGLGFGLLFPRVYLVLITTSGFTLLFTYAVIMASHIRFRKTQGCPPTGDCQMPGHPYTSWIALISLVVILLSMPLIKGQGTGLITGLAATAAYSLLYLAIRSRRRARAEAPLKRVAQPLQYRTSLLTEYSRELGEEEEKDPEK</sequence>
<evidence type="ECO:0000256" key="1">
    <source>
        <dbReference type="ARBA" id="ARBA00004651"/>
    </source>
</evidence>
<evidence type="ECO:0000256" key="3">
    <source>
        <dbReference type="ARBA" id="ARBA00022692"/>
    </source>
</evidence>
<dbReference type="Proteomes" id="UP001156102">
    <property type="component" value="Unassembled WGS sequence"/>
</dbReference>
<evidence type="ECO:0000313" key="10">
    <source>
        <dbReference type="Proteomes" id="UP001156102"/>
    </source>
</evidence>
<evidence type="ECO:0000256" key="7">
    <source>
        <dbReference type="SAM" id="Phobius"/>
    </source>
</evidence>
<gene>
    <name evidence="9" type="ORF">NK662_15590</name>
</gene>
<dbReference type="RefSeq" id="WP_254759868.1">
    <property type="nucleotide sequence ID" value="NZ_JANCLT010000008.1"/>
</dbReference>
<comment type="caution">
    <text evidence="9">The sequence shown here is derived from an EMBL/GenBank/DDBJ whole genome shotgun (WGS) entry which is preliminary data.</text>
</comment>
<keyword evidence="3 7" id="KW-0812">Transmembrane</keyword>
<feature type="transmembrane region" description="Helical" evidence="7">
    <location>
        <begin position="418"/>
        <end position="436"/>
    </location>
</feature>
<dbReference type="EMBL" id="JANCLT010000008">
    <property type="protein sequence ID" value="MCP8969950.1"/>
    <property type="molecule type" value="Genomic_DNA"/>
</dbReference>
<dbReference type="GO" id="GO:0006865">
    <property type="term" value="P:amino acid transport"/>
    <property type="evidence" value="ECO:0007669"/>
    <property type="project" value="UniProtKB-KW"/>
</dbReference>
<protein>
    <submittedName>
        <fullName evidence="9">Amino acid permease</fullName>
    </submittedName>
</protein>
<feature type="transmembrane region" description="Helical" evidence="7">
    <location>
        <begin position="273"/>
        <end position="304"/>
    </location>
</feature>
<dbReference type="PANTHER" id="PTHR43495">
    <property type="entry name" value="GABA PERMEASE"/>
    <property type="match status" value="1"/>
</dbReference>
<dbReference type="Gene3D" id="1.20.1740.10">
    <property type="entry name" value="Amino acid/polyamine transporter I"/>
    <property type="match status" value="1"/>
</dbReference>
<dbReference type="AlphaFoldDB" id="A0AA41XAK5"/>
<feature type="transmembrane region" description="Helical" evidence="7">
    <location>
        <begin position="40"/>
        <end position="59"/>
    </location>
</feature>
<evidence type="ECO:0000256" key="2">
    <source>
        <dbReference type="ARBA" id="ARBA00022448"/>
    </source>
</evidence>
<feature type="transmembrane region" description="Helical" evidence="7">
    <location>
        <begin position="80"/>
        <end position="100"/>
    </location>
</feature>
<organism evidence="9 10">
    <name type="scientific">Ectobacillus ponti</name>
    <dbReference type="NCBI Taxonomy" id="2961894"/>
    <lineage>
        <taxon>Bacteria</taxon>
        <taxon>Bacillati</taxon>
        <taxon>Bacillota</taxon>
        <taxon>Bacilli</taxon>
        <taxon>Bacillales</taxon>
        <taxon>Bacillaceae</taxon>
        <taxon>Ectobacillus</taxon>
    </lineage>
</organism>
<feature type="transmembrane region" description="Helical" evidence="7">
    <location>
        <begin position="351"/>
        <end position="372"/>
    </location>
</feature>
<evidence type="ECO:0000313" key="9">
    <source>
        <dbReference type="EMBL" id="MCP8969950.1"/>
    </source>
</evidence>
<keyword evidence="2" id="KW-0813">Transport</keyword>
<evidence type="ECO:0000256" key="6">
    <source>
        <dbReference type="ARBA" id="ARBA00023136"/>
    </source>
</evidence>